<evidence type="ECO:0000313" key="3">
    <source>
        <dbReference type="EMBL" id="MCY1074780.1"/>
    </source>
</evidence>
<reference evidence="3 4" key="1">
    <citation type="submission" date="2022-11" db="EMBL/GenBank/DDBJ databases">
        <title>Minimal conservation of predation-associated metabolite biosynthetic gene clusters underscores biosynthetic potential of Myxococcota including descriptions for ten novel species: Archangium lansinium sp. nov., Myxococcus landrumus sp. nov., Nannocystis bai.</title>
        <authorList>
            <person name="Ahearne A."/>
            <person name="Stevens C."/>
            <person name="Phillips K."/>
        </authorList>
    </citation>
    <scope>NUCLEOTIDE SEQUENCE [LARGE SCALE GENOMIC DNA]</scope>
    <source>
        <strain evidence="3 4">MIWBW</strain>
    </source>
</reference>
<comment type="caution">
    <text evidence="3">The sequence shown here is derived from an EMBL/GenBank/DDBJ whole genome shotgun (WGS) entry which is preliminary data.</text>
</comment>
<accession>A0ABT3ZZF3</accession>
<evidence type="ECO:0008006" key="5">
    <source>
        <dbReference type="Google" id="ProtNLM"/>
    </source>
</evidence>
<evidence type="ECO:0000256" key="1">
    <source>
        <dbReference type="SAM" id="Coils"/>
    </source>
</evidence>
<evidence type="ECO:0000313" key="4">
    <source>
        <dbReference type="Proteomes" id="UP001207654"/>
    </source>
</evidence>
<keyword evidence="4" id="KW-1185">Reference proteome</keyword>
<feature type="coiled-coil region" evidence="1">
    <location>
        <begin position="39"/>
        <end position="111"/>
    </location>
</feature>
<dbReference type="RefSeq" id="WP_267533737.1">
    <property type="nucleotide sequence ID" value="NZ_JAPNKA010000001.1"/>
</dbReference>
<proteinExistence type="predicted"/>
<keyword evidence="1" id="KW-0175">Coiled coil</keyword>
<dbReference type="Proteomes" id="UP001207654">
    <property type="component" value="Unassembled WGS sequence"/>
</dbReference>
<feature type="region of interest" description="Disordered" evidence="2">
    <location>
        <begin position="123"/>
        <end position="149"/>
    </location>
</feature>
<evidence type="ECO:0000256" key="2">
    <source>
        <dbReference type="SAM" id="MobiDB-lite"/>
    </source>
</evidence>
<protein>
    <recommendedName>
        <fullName evidence="5">Lipoprotein</fullName>
    </recommendedName>
</protein>
<dbReference type="PROSITE" id="PS51257">
    <property type="entry name" value="PROKAR_LIPOPROTEIN"/>
    <property type="match status" value="1"/>
</dbReference>
<feature type="compositionally biased region" description="Low complexity" evidence="2">
    <location>
        <begin position="129"/>
        <end position="138"/>
    </location>
</feature>
<gene>
    <name evidence="3" type="ORF">OV287_09795</name>
</gene>
<feature type="compositionally biased region" description="Pro residues" evidence="2">
    <location>
        <begin position="139"/>
        <end position="149"/>
    </location>
</feature>
<dbReference type="EMBL" id="JAPNKA010000001">
    <property type="protein sequence ID" value="MCY1074780.1"/>
    <property type="molecule type" value="Genomic_DNA"/>
</dbReference>
<name>A0ABT3ZZF3_9BACT</name>
<sequence>MRYLFIALAASGLGVGCATPRVSSQPQMSVEVERWQRWYQEERERAEALAVRLAEAESALEVAAQERAESAQLTLLLEDELGRAAAVRHSLVEHNAQLVSRQRELTALQEELEDVWYQAALSRARRRSQPQPSQEPVQAPSPPMPAGSP</sequence>
<organism evidence="3 4">
    <name type="scientific">Archangium lansingense</name>
    <dbReference type="NCBI Taxonomy" id="2995310"/>
    <lineage>
        <taxon>Bacteria</taxon>
        <taxon>Pseudomonadati</taxon>
        <taxon>Myxococcota</taxon>
        <taxon>Myxococcia</taxon>
        <taxon>Myxococcales</taxon>
        <taxon>Cystobacterineae</taxon>
        <taxon>Archangiaceae</taxon>
        <taxon>Archangium</taxon>
    </lineage>
</organism>